<accession>A0A7W7IDL7</accession>
<dbReference type="Gene3D" id="3.10.450.50">
    <property type="match status" value="1"/>
</dbReference>
<reference evidence="3 4" key="2">
    <citation type="submission" date="2020-08" db="EMBL/GenBank/DDBJ databases">
        <title>Sequencing the genomes of 1000 actinobacteria strains.</title>
        <authorList>
            <person name="Klenk H.-P."/>
        </authorList>
    </citation>
    <scope>NUCLEOTIDE SEQUENCE [LARGE SCALE GENOMIC DNA]</scope>
    <source>
        <strain evidence="3 4">DSM 44772</strain>
    </source>
</reference>
<keyword evidence="3" id="KW-0413">Isomerase</keyword>
<dbReference type="SUPFAM" id="SSF54427">
    <property type="entry name" value="NTF2-like"/>
    <property type="match status" value="1"/>
</dbReference>
<dbReference type="Proteomes" id="UP000549343">
    <property type="component" value="Unassembled WGS sequence"/>
</dbReference>
<feature type="domain" description="SnoaL-like" evidence="1">
    <location>
        <begin position="12"/>
        <end position="117"/>
    </location>
</feature>
<evidence type="ECO:0000259" key="1">
    <source>
        <dbReference type="Pfam" id="PF12680"/>
    </source>
</evidence>
<gene>
    <name evidence="3" type="ORF">F4557_003543</name>
    <name evidence="2" type="ORF">GCM10009546_18530</name>
</gene>
<evidence type="ECO:0000313" key="2">
    <source>
        <dbReference type="EMBL" id="GAA0556739.1"/>
    </source>
</evidence>
<dbReference type="InterPro" id="IPR032710">
    <property type="entry name" value="NTF2-like_dom_sf"/>
</dbReference>
<reference evidence="2" key="3">
    <citation type="submission" date="2023-12" db="EMBL/GenBank/DDBJ databases">
        <authorList>
            <person name="Sun Q."/>
            <person name="Inoue M."/>
        </authorList>
    </citation>
    <scope>NUCLEOTIDE SEQUENCE</scope>
    <source>
        <strain evidence="2">JCM 10667</strain>
    </source>
</reference>
<dbReference type="RefSeq" id="WP_132046319.1">
    <property type="nucleotide sequence ID" value="NZ_BAAAHD010000017.1"/>
</dbReference>
<comment type="caution">
    <text evidence="3">The sequence shown here is derived from an EMBL/GenBank/DDBJ whole genome shotgun (WGS) entry which is preliminary data.</text>
</comment>
<dbReference type="Pfam" id="PF12680">
    <property type="entry name" value="SnoaL_2"/>
    <property type="match status" value="1"/>
</dbReference>
<evidence type="ECO:0000313" key="5">
    <source>
        <dbReference type="Proteomes" id="UP001501427"/>
    </source>
</evidence>
<reference evidence="2 5" key="1">
    <citation type="journal article" date="2019" name="Int. J. Syst. Evol. Microbiol.">
        <title>The Global Catalogue of Microorganisms (GCM) 10K type strain sequencing project: providing services to taxonomists for standard genome sequencing and annotation.</title>
        <authorList>
            <consortium name="The Broad Institute Genomics Platform"/>
            <consortium name="The Broad Institute Genome Sequencing Center for Infectious Disease"/>
            <person name="Wu L."/>
            <person name="Ma J."/>
        </authorList>
    </citation>
    <scope>NUCLEOTIDE SEQUENCE [LARGE SCALE GENOMIC DNA]</scope>
    <source>
        <strain evidence="2 5">JCM 10667</strain>
    </source>
</reference>
<organism evidence="3 4">
    <name type="scientific">Actinomadura livida</name>
    <dbReference type="NCBI Taxonomy" id="79909"/>
    <lineage>
        <taxon>Bacteria</taxon>
        <taxon>Bacillati</taxon>
        <taxon>Actinomycetota</taxon>
        <taxon>Actinomycetes</taxon>
        <taxon>Streptosporangiales</taxon>
        <taxon>Thermomonosporaceae</taxon>
        <taxon>Actinomadura</taxon>
    </lineage>
</organism>
<proteinExistence type="predicted"/>
<protein>
    <submittedName>
        <fullName evidence="3">Ketosteroid isomerase-like protein</fullName>
    </submittedName>
</protein>
<keyword evidence="5" id="KW-1185">Reference proteome</keyword>
<evidence type="ECO:0000313" key="3">
    <source>
        <dbReference type="EMBL" id="MBB4775125.1"/>
    </source>
</evidence>
<dbReference type="Proteomes" id="UP001501427">
    <property type="component" value="Unassembled WGS sequence"/>
</dbReference>
<dbReference type="EMBL" id="BAAAHD010000017">
    <property type="protein sequence ID" value="GAA0556739.1"/>
    <property type="molecule type" value="Genomic_DNA"/>
</dbReference>
<dbReference type="GO" id="GO:0016853">
    <property type="term" value="F:isomerase activity"/>
    <property type="evidence" value="ECO:0007669"/>
    <property type="project" value="UniProtKB-KW"/>
</dbReference>
<dbReference type="InterPro" id="IPR037401">
    <property type="entry name" value="SnoaL-like"/>
</dbReference>
<name>A0A7W7IDL7_9ACTN</name>
<sequence>MSEFASPRAVFQRLIDGVTARRPEALPRLYAEDAVVVHPFAHPTTRLEGRDAVREHFARLETLPLEMTARNVVVHHTADPEVIIAEFEYAGRNTETGREFVVPNVFVLRVRAGRIVESRDYHDHSGLARAMGADGG</sequence>
<dbReference type="CDD" id="cd00531">
    <property type="entry name" value="NTF2_like"/>
    <property type="match status" value="1"/>
</dbReference>
<dbReference type="EMBL" id="JACHMV010000001">
    <property type="protein sequence ID" value="MBB4775125.1"/>
    <property type="molecule type" value="Genomic_DNA"/>
</dbReference>
<dbReference type="AlphaFoldDB" id="A0A7W7IDL7"/>
<evidence type="ECO:0000313" key="4">
    <source>
        <dbReference type="Proteomes" id="UP000549343"/>
    </source>
</evidence>